<name>A0A8H3IBF7_9LECA</name>
<evidence type="ECO:0000256" key="2">
    <source>
        <dbReference type="SAM" id="MobiDB-lite"/>
    </source>
</evidence>
<comment type="similarity">
    <text evidence="1">Belongs to the peptidase S58 family.</text>
</comment>
<dbReference type="PANTHER" id="PTHR36512:SF3">
    <property type="entry name" value="BLR5678 PROTEIN"/>
    <property type="match status" value="1"/>
</dbReference>
<gene>
    <name evidence="3" type="ORF">GOMPHAMPRED_006930</name>
</gene>
<dbReference type="FunFam" id="3.60.70.12:FF:000004">
    <property type="entry name" value="Beta-peptidyl aminopeptidase BapA"/>
    <property type="match status" value="1"/>
</dbReference>
<feature type="compositionally biased region" description="Low complexity" evidence="2">
    <location>
        <begin position="1"/>
        <end position="13"/>
    </location>
</feature>
<sequence>MATLHAASSATAPLTPPPPPPPRRQRIRELFPSIVIGRYPTGPKNSLTDIPGVLVHTESVRRPDIPASKGQPAQHAQNTGVTTILPRKDWFDNGCHAGIFSFNGSGEMTGSHWINETGQLNSPIIVTGSFNVGACYDGVYKWAIRHHANEHGMADWFLLPVIAETYDGFLHDVASMPITPHFVVRGIDSATDAAVPEGLTGGGTGMICQGFKSGTGSASRQIKGSYKHPSNGSVESKTYTLGVLVQPNFGAQWDLHIGRVPIGKLLMTPSQRRQWESNLSSQQQQKDSNPSNPSKDGSVIIIIGTDAPLHPTQLQRLAKRATIGLSRVGGWGSNTSGDVFLAFSTAGKIPRDPPRSWDLDVNASGPLDVLNNNSINALFEAAADAVEESVYNALCMAEDTIGPMGRLMKALPLEEVRELLERYYVV</sequence>
<dbReference type="OrthoDB" id="2107894at2759"/>
<feature type="region of interest" description="Disordered" evidence="2">
    <location>
        <begin position="1"/>
        <end position="25"/>
    </location>
</feature>
<dbReference type="Pfam" id="PF03576">
    <property type="entry name" value="Peptidase_S58"/>
    <property type="match status" value="1"/>
</dbReference>
<evidence type="ECO:0000313" key="3">
    <source>
        <dbReference type="EMBL" id="CAF9910025.1"/>
    </source>
</evidence>
<accession>A0A8H3IBF7</accession>
<dbReference type="GO" id="GO:0004177">
    <property type="term" value="F:aminopeptidase activity"/>
    <property type="evidence" value="ECO:0007669"/>
    <property type="project" value="TreeGrafter"/>
</dbReference>
<proteinExistence type="inferred from homology"/>
<dbReference type="InterPro" id="IPR005321">
    <property type="entry name" value="Peptidase_S58_DmpA"/>
</dbReference>
<dbReference type="AlphaFoldDB" id="A0A8H3IBF7"/>
<dbReference type="EMBL" id="CAJPDQ010000005">
    <property type="protein sequence ID" value="CAF9910025.1"/>
    <property type="molecule type" value="Genomic_DNA"/>
</dbReference>
<dbReference type="Proteomes" id="UP000664169">
    <property type="component" value="Unassembled WGS sequence"/>
</dbReference>
<dbReference type="Gene3D" id="3.60.70.12">
    <property type="entry name" value="L-amino peptidase D-ALA esterase/amidase"/>
    <property type="match status" value="1"/>
</dbReference>
<comment type="caution">
    <text evidence="3">The sequence shown here is derived from an EMBL/GenBank/DDBJ whole genome shotgun (WGS) entry which is preliminary data.</text>
</comment>
<organism evidence="3 4">
    <name type="scientific">Gomphillus americanus</name>
    <dbReference type="NCBI Taxonomy" id="1940652"/>
    <lineage>
        <taxon>Eukaryota</taxon>
        <taxon>Fungi</taxon>
        <taxon>Dikarya</taxon>
        <taxon>Ascomycota</taxon>
        <taxon>Pezizomycotina</taxon>
        <taxon>Lecanoromycetes</taxon>
        <taxon>OSLEUM clade</taxon>
        <taxon>Ostropomycetidae</taxon>
        <taxon>Ostropales</taxon>
        <taxon>Graphidaceae</taxon>
        <taxon>Gomphilloideae</taxon>
        <taxon>Gomphillus</taxon>
    </lineage>
</organism>
<evidence type="ECO:0000313" key="4">
    <source>
        <dbReference type="Proteomes" id="UP000664169"/>
    </source>
</evidence>
<feature type="compositionally biased region" description="Polar residues" evidence="2">
    <location>
        <begin position="273"/>
        <end position="295"/>
    </location>
</feature>
<dbReference type="InterPro" id="IPR016117">
    <property type="entry name" value="ArgJ-like_dom_sf"/>
</dbReference>
<protein>
    <submittedName>
        <fullName evidence="3">Uncharacterized protein</fullName>
    </submittedName>
</protein>
<feature type="region of interest" description="Disordered" evidence="2">
    <location>
        <begin position="273"/>
        <end position="297"/>
    </location>
</feature>
<reference evidence="3" key="1">
    <citation type="submission" date="2021-03" db="EMBL/GenBank/DDBJ databases">
        <authorList>
            <person name="Tagirdzhanova G."/>
        </authorList>
    </citation>
    <scope>NUCLEOTIDE SEQUENCE</scope>
</reference>
<keyword evidence="4" id="KW-1185">Reference proteome</keyword>
<dbReference type="SUPFAM" id="SSF56266">
    <property type="entry name" value="DmpA/ArgJ-like"/>
    <property type="match status" value="1"/>
</dbReference>
<evidence type="ECO:0000256" key="1">
    <source>
        <dbReference type="ARBA" id="ARBA00007068"/>
    </source>
</evidence>
<dbReference type="PANTHER" id="PTHR36512">
    <property type="entry name" value="D-AMINOPEPTIDASE"/>
    <property type="match status" value="1"/>
</dbReference>